<dbReference type="GO" id="GO:0032259">
    <property type="term" value="P:methylation"/>
    <property type="evidence" value="ECO:0007669"/>
    <property type="project" value="UniProtKB-KW"/>
</dbReference>
<proteinExistence type="predicted"/>
<organism evidence="2 3">
    <name type="scientific">Ancylobacter rudongensis</name>
    <dbReference type="NCBI Taxonomy" id="177413"/>
    <lineage>
        <taxon>Bacteria</taxon>
        <taxon>Pseudomonadati</taxon>
        <taxon>Pseudomonadota</taxon>
        <taxon>Alphaproteobacteria</taxon>
        <taxon>Hyphomicrobiales</taxon>
        <taxon>Xanthobacteraceae</taxon>
        <taxon>Ancylobacter</taxon>
    </lineage>
</organism>
<dbReference type="InterPro" id="IPR013216">
    <property type="entry name" value="Methyltransf_11"/>
</dbReference>
<evidence type="ECO:0000259" key="1">
    <source>
        <dbReference type="Pfam" id="PF08241"/>
    </source>
</evidence>
<dbReference type="Pfam" id="PF08241">
    <property type="entry name" value="Methyltransf_11"/>
    <property type="match status" value="1"/>
</dbReference>
<keyword evidence="2" id="KW-0489">Methyltransferase</keyword>
<dbReference type="STRING" id="177413.SAMN05660859_0582"/>
<gene>
    <name evidence="2" type="ORF">SAMN05660859_0582</name>
</gene>
<reference evidence="3" key="1">
    <citation type="submission" date="2016-10" db="EMBL/GenBank/DDBJ databases">
        <authorList>
            <person name="Varghese N."/>
            <person name="Submissions S."/>
        </authorList>
    </citation>
    <scope>NUCLEOTIDE SEQUENCE [LARGE SCALE GENOMIC DNA]</scope>
    <source>
        <strain evidence="3">CGMCC 1.1761</strain>
    </source>
</reference>
<evidence type="ECO:0000313" key="2">
    <source>
        <dbReference type="EMBL" id="SCW32114.1"/>
    </source>
</evidence>
<dbReference type="InterPro" id="IPR050508">
    <property type="entry name" value="Methyltransf_Superfamily"/>
</dbReference>
<dbReference type="SUPFAM" id="SSF53335">
    <property type="entry name" value="S-adenosyl-L-methionine-dependent methyltransferases"/>
    <property type="match status" value="1"/>
</dbReference>
<dbReference type="EMBL" id="FMTP01000001">
    <property type="protein sequence ID" value="SCW32114.1"/>
    <property type="molecule type" value="Genomic_DNA"/>
</dbReference>
<dbReference type="PANTHER" id="PTHR42912:SF80">
    <property type="entry name" value="METHYLTRANSFERASE DOMAIN-CONTAINING PROTEIN"/>
    <property type="match status" value="1"/>
</dbReference>
<dbReference type="GO" id="GO:0008757">
    <property type="term" value="F:S-adenosylmethionine-dependent methyltransferase activity"/>
    <property type="evidence" value="ECO:0007669"/>
    <property type="project" value="InterPro"/>
</dbReference>
<dbReference type="InterPro" id="IPR029063">
    <property type="entry name" value="SAM-dependent_MTases_sf"/>
</dbReference>
<protein>
    <submittedName>
        <fullName evidence="2">Phosphatidylethanolamine/phosphatidyl-N-methylethanolamine N-methyltransferase</fullName>
    </submittedName>
</protein>
<evidence type="ECO:0000313" key="3">
    <source>
        <dbReference type="Proteomes" id="UP000198889"/>
    </source>
</evidence>
<name>A0A1G4PIF5_9HYPH</name>
<feature type="domain" description="Methyltransferase type 11" evidence="1">
    <location>
        <begin position="67"/>
        <end position="163"/>
    </location>
</feature>
<dbReference type="Gene3D" id="3.40.50.150">
    <property type="entry name" value="Vaccinia Virus protein VP39"/>
    <property type="match status" value="1"/>
</dbReference>
<keyword evidence="3" id="KW-1185">Reference proteome</keyword>
<dbReference type="Proteomes" id="UP000198889">
    <property type="component" value="Unassembled WGS sequence"/>
</dbReference>
<accession>A0A1G4PIF5</accession>
<keyword evidence="2" id="KW-0808">Transferase</keyword>
<dbReference type="AlphaFoldDB" id="A0A1G4PIF5"/>
<dbReference type="PANTHER" id="PTHR42912">
    <property type="entry name" value="METHYLTRANSFERASE"/>
    <property type="match status" value="1"/>
</dbReference>
<dbReference type="CDD" id="cd02440">
    <property type="entry name" value="AdoMet_MTases"/>
    <property type="match status" value="1"/>
</dbReference>
<sequence>MAKRLVGTGAGPALCKGSCMKTDLDHATVQEAYAGWAPIYDIVFGAVFEPGRKAALQAAERIGGRILDFGVGTGFALPAYRRTNRLVGVDISEPMLRKAHEKVAKENLTHVEGLCLMDGAHMGFADNSFDVVMAQFVITVVPHPEETLDEMARVLKPGGEIILVNHLGAEDGPRAVFERWFARRARKLGWRPEFQFARLHNWAVRNGTVDLPVKRDVALGMYTMVRFRKRSEAEIAAASESVALAG</sequence>